<dbReference type="Gene3D" id="3.40.50.2000">
    <property type="entry name" value="Glycogen Phosphorylase B"/>
    <property type="match status" value="2"/>
</dbReference>
<name>A0A0W8FXG5_9ZZZZ</name>
<evidence type="ECO:0000256" key="1">
    <source>
        <dbReference type="ARBA" id="ARBA00001478"/>
    </source>
</evidence>
<dbReference type="PANTHER" id="PTHR45825:SF11">
    <property type="entry name" value="ALPHA AMYLASE DOMAIN-CONTAINING PROTEIN"/>
    <property type="match status" value="1"/>
</dbReference>
<dbReference type="AlphaFoldDB" id="A0A0W8FXG5"/>
<dbReference type="PANTHER" id="PTHR45825">
    <property type="entry name" value="GRANULE-BOUND STARCH SYNTHASE 1, CHLOROPLASTIC/AMYLOPLASTIC"/>
    <property type="match status" value="1"/>
</dbReference>
<sequence>MKIAFAASEVVPFAKTGGLADVSGALPVELEKLGHDVKVFMPKYYSVDEHKFNLEYQSWASPMPIRVAGVIHEVHLRKGYLPNSKVEIYFIDCPYFFHRHNIYTNDHDEDQRFICFSKSVIEAIQRLHWSPDIVHCNDWQTGLIPLYIRDNYSWDKMFENTATVFTVHNIGYQGKFLPQTLYNAEISEDLFYHGGRIEQDGLVNFLKTGLSFADVINTVSETYAKELMTPEFSAGMHHLLKYREMDFYGIINGVDYDVWNPETDKLIPYNYSKDDLSGKEKNKEELLKKFNMPYQKDIPLIGIISRLAIQKGFDLIQASLGELMHFNAQWIILGSGEQKYENMFQALHEQIPRNIGVYIGYNNELAHLIEAGADIFLMPSHYEPCGLNQIYSLKYGTVPVVRKTGGLADTVHDWNEYNTYGMDTGNGFSFVEYKPGALINAVQRALVDYHNKPVWRKIQLNGMHKDYSWKHSALQYEELYKKAKLKR</sequence>
<comment type="catalytic activity">
    <reaction evidence="1">
        <text>[(1-&gt;4)-alpha-D-glucosyl](n) + ADP-alpha-D-glucose = [(1-&gt;4)-alpha-D-glucosyl](n+1) + ADP + H(+)</text>
        <dbReference type="Rhea" id="RHEA:18189"/>
        <dbReference type="Rhea" id="RHEA-COMP:9584"/>
        <dbReference type="Rhea" id="RHEA-COMP:9587"/>
        <dbReference type="ChEBI" id="CHEBI:15378"/>
        <dbReference type="ChEBI" id="CHEBI:15444"/>
        <dbReference type="ChEBI" id="CHEBI:57498"/>
        <dbReference type="ChEBI" id="CHEBI:456216"/>
        <dbReference type="EC" id="2.4.1.21"/>
    </reaction>
</comment>
<comment type="caution">
    <text evidence="8">The sequence shown here is derived from an EMBL/GenBank/DDBJ whole genome shotgun (WGS) entry which is preliminary data.</text>
</comment>
<keyword evidence="4 8" id="KW-0328">Glycosyltransferase</keyword>
<dbReference type="NCBIfam" id="NF001899">
    <property type="entry name" value="PRK00654.1-2"/>
    <property type="match status" value="1"/>
</dbReference>
<dbReference type="EC" id="2.4.1.21" evidence="3"/>
<dbReference type="HAMAP" id="MF_00484">
    <property type="entry name" value="Glycogen_synth"/>
    <property type="match status" value="1"/>
</dbReference>
<dbReference type="InterPro" id="IPR013534">
    <property type="entry name" value="Starch_synth_cat_dom"/>
</dbReference>
<dbReference type="GO" id="GO:0004373">
    <property type="term" value="F:alpha-1,4-glucan glucosyltransferase (UDP-glucose donor) activity"/>
    <property type="evidence" value="ECO:0007669"/>
    <property type="project" value="InterPro"/>
</dbReference>
<organism evidence="8">
    <name type="scientific">hydrocarbon metagenome</name>
    <dbReference type="NCBI Taxonomy" id="938273"/>
    <lineage>
        <taxon>unclassified sequences</taxon>
        <taxon>metagenomes</taxon>
        <taxon>ecological metagenomes</taxon>
    </lineage>
</organism>
<dbReference type="InterPro" id="IPR011835">
    <property type="entry name" value="GS/SS"/>
</dbReference>
<comment type="similarity">
    <text evidence="2">Belongs to the glycosyltransferase 1 family. Bacterial/plant glycogen synthase subfamily.</text>
</comment>
<evidence type="ECO:0000259" key="7">
    <source>
        <dbReference type="Pfam" id="PF08323"/>
    </source>
</evidence>
<accession>A0A0W8FXG5</accession>
<feature type="domain" description="Starch synthase catalytic" evidence="7">
    <location>
        <begin position="2"/>
        <end position="241"/>
    </location>
</feature>
<proteinExistence type="inferred from homology"/>
<gene>
    <name evidence="8" type="ORF">ASZ90_004572</name>
</gene>
<evidence type="ECO:0000256" key="5">
    <source>
        <dbReference type="ARBA" id="ARBA00022679"/>
    </source>
</evidence>
<reference evidence="8" key="1">
    <citation type="journal article" date="2015" name="Proc. Natl. Acad. Sci. U.S.A.">
        <title>Networks of energetic and metabolic interactions define dynamics in microbial communities.</title>
        <authorList>
            <person name="Embree M."/>
            <person name="Liu J.K."/>
            <person name="Al-Bassam M.M."/>
            <person name="Zengler K."/>
        </authorList>
    </citation>
    <scope>NUCLEOTIDE SEQUENCE</scope>
</reference>
<feature type="domain" description="Glycosyl transferase family 1" evidence="6">
    <location>
        <begin position="295"/>
        <end position="449"/>
    </location>
</feature>
<evidence type="ECO:0000256" key="2">
    <source>
        <dbReference type="ARBA" id="ARBA00010281"/>
    </source>
</evidence>
<protein>
    <recommendedName>
        <fullName evidence="3">starch synthase</fullName>
        <ecNumber evidence="3">2.4.1.21</ecNumber>
    </recommendedName>
</protein>
<evidence type="ECO:0000313" key="8">
    <source>
        <dbReference type="EMBL" id="KUG25599.1"/>
    </source>
</evidence>
<dbReference type="GO" id="GO:0009011">
    <property type="term" value="F:alpha-1,4-glucan glucosyltransferase (ADP-glucose donor) activity"/>
    <property type="evidence" value="ECO:0007669"/>
    <property type="project" value="UniProtKB-EC"/>
</dbReference>
<dbReference type="CDD" id="cd03791">
    <property type="entry name" value="GT5_Glycogen_synthase_DULL1-like"/>
    <property type="match status" value="1"/>
</dbReference>
<dbReference type="Pfam" id="PF08323">
    <property type="entry name" value="Glyco_transf_5"/>
    <property type="match status" value="1"/>
</dbReference>
<evidence type="ECO:0000256" key="4">
    <source>
        <dbReference type="ARBA" id="ARBA00022676"/>
    </source>
</evidence>
<dbReference type="InterPro" id="IPR001296">
    <property type="entry name" value="Glyco_trans_1"/>
</dbReference>
<dbReference type="Pfam" id="PF00534">
    <property type="entry name" value="Glycos_transf_1"/>
    <property type="match status" value="1"/>
</dbReference>
<evidence type="ECO:0000256" key="3">
    <source>
        <dbReference type="ARBA" id="ARBA00012588"/>
    </source>
</evidence>
<keyword evidence="5 8" id="KW-0808">Transferase</keyword>
<dbReference type="NCBIfam" id="TIGR02095">
    <property type="entry name" value="glgA"/>
    <property type="match status" value="1"/>
</dbReference>
<dbReference type="SUPFAM" id="SSF53756">
    <property type="entry name" value="UDP-Glycosyltransferase/glycogen phosphorylase"/>
    <property type="match status" value="1"/>
</dbReference>
<evidence type="ECO:0000259" key="6">
    <source>
        <dbReference type="Pfam" id="PF00534"/>
    </source>
</evidence>
<dbReference type="EMBL" id="LNQE01000644">
    <property type="protein sequence ID" value="KUG25599.1"/>
    <property type="molecule type" value="Genomic_DNA"/>
</dbReference>